<sequence length="256" mass="28613">MPVLDKFPFIKRGNSKKAQLGLLLEEISVRLKDQQMKLDEAMRRLKDRDKELFDRVVRSQMESDVAKAAIYAEEISDIRKMLKIIYTASLAIEKVRLKLETVQELQGLSLVLLPVLKILGGLKEQVKGIAPDVAVALDSITSSVNSIAVETGILNEKAVVPAIVDEQAKKILDEAQKMAENKLKESLPALPQPPSEPPKVKTSTKKFGEEDLLNYVSRTNGFIDVEHVSKIYGVDKEEVMELLRLLARKGVIVLEE</sequence>
<organism evidence="3 5">
    <name type="scientific">Sulfodiicoccus acidiphilus</name>
    <dbReference type="NCBI Taxonomy" id="1670455"/>
    <lineage>
        <taxon>Archaea</taxon>
        <taxon>Thermoproteota</taxon>
        <taxon>Thermoprotei</taxon>
        <taxon>Sulfolobales</taxon>
        <taxon>Sulfolobaceae</taxon>
        <taxon>Sulfodiicoccus</taxon>
    </lineage>
</organism>
<dbReference type="AlphaFoldDB" id="A0A348B3H9"/>
<dbReference type="KEGG" id="sacd:HS1genome_1120"/>
<dbReference type="EMBL" id="AP018553">
    <property type="protein sequence ID" value="BBD72731.1"/>
    <property type="molecule type" value="Genomic_DNA"/>
</dbReference>
<name>A0A348B3H9_9CREN</name>
<dbReference type="GeneID" id="38666631"/>
<dbReference type="InterPro" id="IPR053654">
    <property type="entry name" value="Cell_Div_Complex_Comp"/>
</dbReference>
<feature type="coiled-coil region" evidence="1">
    <location>
        <begin position="24"/>
        <end position="51"/>
    </location>
</feature>
<evidence type="ECO:0000256" key="2">
    <source>
        <dbReference type="SAM" id="MobiDB-lite"/>
    </source>
</evidence>
<feature type="region of interest" description="Disordered" evidence="2">
    <location>
        <begin position="185"/>
        <end position="204"/>
    </location>
</feature>
<keyword evidence="1" id="KW-0175">Coiled coil</keyword>
<evidence type="ECO:0000313" key="5">
    <source>
        <dbReference type="Proteomes" id="UP000276741"/>
    </source>
</evidence>
<keyword evidence="3" id="KW-0131">Cell cycle</keyword>
<gene>
    <name evidence="4" type="ORF">GCM10007116_10880</name>
    <name evidence="3" type="ORF">HS1genome_1120</name>
</gene>
<proteinExistence type="predicted"/>
<dbReference type="OrthoDB" id="36371at2157"/>
<keyword evidence="3" id="KW-0132">Cell division</keyword>
<reference evidence="3" key="3">
    <citation type="journal article" date="2019" name="BMC Res. Notes">
        <title>Complete genome sequence of the Sulfodiicoccus acidiphilus strain HS-1T, the first crenarchaeon that lacks polB3, isolated from an acidic hot spring in Ohwaku-dani, Hakone, Japan.</title>
        <authorList>
            <person name="Sakai H.D."/>
            <person name="Kurosawa N."/>
        </authorList>
    </citation>
    <scope>NUCLEOTIDE SEQUENCE</scope>
    <source>
        <strain evidence="3">HS-1</strain>
    </source>
</reference>
<evidence type="ECO:0000313" key="4">
    <source>
        <dbReference type="EMBL" id="GGT95232.1"/>
    </source>
</evidence>
<keyword evidence="5" id="KW-1185">Reference proteome</keyword>
<dbReference type="Proteomes" id="UP000276741">
    <property type="component" value="Chromosome"/>
</dbReference>
<dbReference type="NCBIfam" id="NF041008">
    <property type="entry name" value="cell_div_CdvB"/>
    <property type="match status" value="1"/>
</dbReference>
<reference evidence="5" key="2">
    <citation type="submission" date="2018-04" db="EMBL/GenBank/DDBJ databases">
        <title>Complete genome sequence of Sulfodiicoccus acidiphilus strain HS-1.</title>
        <authorList>
            <person name="Sakai H.D."/>
            <person name="Kurosawa N."/>
        </authorList>
    </citation>
    <scope>NUCLEOTIDE SEQUENCE [LARGE SCALE GENOMIC DNA]</scope>
    <source>
        <strain evidence="5">HS-1</strain>
    </source>
</reference>
<dbReference type="EMBL" id="BMQS01000009">
    <property type="protein sequence ID" value="GGT95232.1"/>
    <property type="molecule type" value="Genomic_DNA"/>
</dbReference>
<accession>A0A348B3H9</accession>
<protein>
    <submittedName>
        <fullName evidence="3">Cell division protein</fullName>
    </submittedName>
</protein>
<dbReference type="Proteomes" id="UP000616143">
    <property type="component" value="Unassembled WGS sequence"/>
</dbReference>
<evidence type="ECO:0000256" key="1">
    <source>
        <dbReference type="SAM" id="Coils"/>
    </source>
</evidence>
<reference evidence="4" key="4">
    <citation type="submission" date="2020-09" db="EMBL/GenBank/DDBJ databases">
        <authorList>
            <person name="Sun Q."/>
            <person name="Ohkuma M."/>
        </authorList>
    </citation>
    <scope>NUCLEOTIDE SEQUENCE</scope>
    <source>
        <strain evidence="4">JCM 31740</strain>
    </source>
</reference>
<dbReference type="Gene3D" id="6.10.140.1230">
    <property type="match status" value="1"/>
</dbReference>
<dbReference type="Gene3D" id="1.10.10.10">
    <property type="entry name" value="Winged helix-like DNA-binding domain superfamily/Winged helix DNA-binding domain"/>
    <property type="match status" value="1"/>
</dbReference>
<reference evidence="4" key="1">
    <citation type="journal article" date="2014" name="Int. J. Syst. Evol. Microbiol.">
        <title>Complete genome sequence of Corynebacterium casei LMG S-19264T (=DSM 44701T), isolated from a smear-ripened cheese.</title>
        <authorList>
            <consortium name="US DOE Joint Genome Institute (JGI-PGF)"/>
            <person name="Walter F."/>
            <person name="Albersmeier A."/>
            <person name="Kalinowski J."/>
            <person name="Ruckert C."/>
        </authorList>
    </citation>
    <scope>NUCLEOTIDE SEQUENCE</scope>
    <source>
        <strain evidence="4">JCM 31740</strain>
    </source>
</reference>
<dbReference type="GO" id="GO:0051301">
    <property type="term" value="P:cell division"/>
    <property type="evidence" value="ECO:0007669"/>
    <property type="project" value="UniProtKB-KW"/>
</dbReference>
<dbReference type="RefSeq" id="WP_126449976.1">
    <property type="nucleotide sequence ID" value="NZ_AP018553.1"/>
</dbReference>
<evidence type="ECO:0000313" key="3">
    <source>
        <dbReference type="EMBL" id="BBD72731.1"/>
    </source>
</evidence>
<dbReference type="InterPro" id="IPR036388">
    <property type="entry name" value="WH-like_DNA-bd_sf"/>
</dbReference>